<comment type="caution">
    <text evidence="11">The sequence shown here is derived from an EMBL/GenBank/DDBJ whole genome shotgun (WGS) entry which is preliminary data.</text>
</comment>
<evidence type="ECO:0000256" key="4">
    <source>
        <dbReference type="ARBA" id="ARBA00022884"/>
    </source>
</evidence>
<dbReference type="PRINTS" id="PR01040">
    <property type="entry name" value="TRNASYNTHTYR"/>
</dbReference>
<feature type="binding site" evidence="8">
    <location>
        <position position="180"/>
    </location>
    <ligand>
        <name>L-tyrosine</name>
        <dbReference type="ChEBI" id="CHEBI:58315"/>
    </ligand>
</feature>
<keyword evidence="8" id="KW-0963">Cytoplasm</keyword>
<dbReference type="SUPFAM" id="SSF55174">
    <property type="entry name" value="Alpha-L RNA-binding motif"/>
    <property type="match status" value="1"/>
</dbReference>
<dbReference type="SUPFAM" id="SSF52374">
    <property type="entry name" value="Nucleotidylyl transferase"/>
    <property type="match status" value="1"/>
</dbReference>
<feature type="binding site" evidence="8">
    <location>
        <position position="176"/>
    </location>
    <ligand>
        <name>L-tyrosine</name>
        <dbReference type="ChEBI" id="CHEBI:58315"/>
    </ligand>
</feature>
<dbReference type="PROSITE" id="PS50889">
    <property type="entry name" value="S4"/>
    <property type="match status" value="1"/>
</dbReference>
<keyword evidence="1 8" id="KW-0436">Ligase</keyword>
<comment type="subunit">
    <text evidence="8">Homodimer.</text>
</comment>
<name>A0ABV2FN91_9HYPH</name>
<sequence length="417" mass="46853">MFAFKSDFLHIMRERGFIHQISDEKGLDDLFSKEVVSAYIGFDPTASSLHAGSLLQIMMLYWLQKTGHRPIALMGGGTGLIGDPSFKDEARRLLTQDDIAANIAGIKKVFANYLTFGDKKNDACIVNNAEWLCNLNYLEFLRDVGKHFSVNRMLSFDSVRLRLEREHSLSFLEFNYMILQAYDFVELYKRYGLRMQMGGSDQWGNIINGIELGHRLNTPQLYALTSPLLTTSSGAKMGKSLNGAIWLNADMLSPYQFWQYWRNTEDSDVTRFLKLYTTLPMNEILKLSALQDSEINEAKKILATEITAMLHGRSLAEAAAETARKTFEEKALGEDLPTVEINATELKNGIGLLALLVKAGLAKSNSEARRHVQGGGVRINDQNIEDETRLIIEGDVNTTGVIKLSFGKKKHVLMKPL</sequence>
<dbReference type="RefSeq" id="WP_354186115.1">
    <property type="nucleotide sequence ID" value="NZ_JBEPLT010000005.1"/>
</dbReference>
<keyword evidence="4 9" id="KW-0694">RNA-binding</keyword>
<evidence type="ECO:0000256" key="3">
    <source>
        <dbReference type="ARBA" id="ARBA00022840"/>
    </source>
</evidence>
<evidence type="ECO:0000259" key="10">
    <source>
        <dbReference type="Pfam" id="PF22421"/>
    </source>
</evidence>
<dbReference type="Gene3D" id="1.10.240.10">
    <property type="entry name" value="Tyrosyl-Transfer RNA Synthetase"/>
    <property type="match status" value="1"/>
</dbReference>
<evidence type="ECO:0000256" key="5">
    <source>
        <dbReference type="ARBA" id="ARBA00022917"/>
    </source>
</evidence>
<comment type="similarity">
    <text evidence="8">Belongs to the class-I aminoacyl-tRNA synthetase family. TyrS type 1 subfamily.</text>
</comment>
<dbReference type="NCBIfam" id="TIGR00234">
    <property type="entry name" value="tyrS"/>
    <property type="match status" value="1"/>
</dbReference>
<reference evidence="11 12" key="1">
    <citation type="submission" date="2024-06" db="EMBL/GenBank/DDBJ databases">
        <title>Genomic Encyclopedia of Type Strains, Phase IV (KMG-IV): sequencing the most valuable type-strain genomes for metagenomic binning, comparative biology and taxonomic classification.</title>
        <authorList>
            <person name="Goeker M."/>
        </authorList>
    </citation>
    <scope>NUCLEOTIDE SEQUENCE [LARGE SCALE GENOMIC DNA]</scope>
    <source>
        <strain evidence="11 12">DSM 23650</strain>
    </source>
</reference>
<gene>
    <name evidence="8" type="primary">tyrS</name>
    <name evidence="11" type="ORF">ABID39_000727</name>
</gene>
<dbReference type="InterPro" id="IPR014729">
    <property type="entry name" value="Rossmann-like_a/b/a_fold"/>
</dbReference>
<dbReference type="HAMAP" id="MF_02006">
    <property type="entry name" value="Tyr_tRNA_synth_type1"/>
    <property type="match status" value="1"/>
</dbReference>
<comment type="catalytic activity">
    <reaction evidence="7 8">
        <text>tRNA(Tyr) + L-tyrosine + ATP = L-tyrosyl-tRNA(Tyr) + AMP + diphosphate + H(+)</text>
        <dbReference type="Rhea" id="RHEA:10220"/>
        <dbReference type="Rhea" id="RHEA-COMP:9706"/>
        <dbReference type="Rhea" id="RHEA-COMP:9707"/>
        <dbReference type="ChEBI" id="CHEBI:15378"/>
        <dbReference type="ChEBI" id="CHEBI:30616"/>
        <dbReference type="ChEBI" id="CHEBI:33019"/>
        <dbReference type="ChEBI" id="CHEBI:58315"/>
        <dbReference type="ChEBI" id="CHEBI:78442"/>
        <dbReference type="ChEBI" id="CHEBI:78536"/>
        <dbReference type="ChEBI" id="CHEBI:456215"/>
        <dbReference type="EC" id="6.1.1.1"/>
    </reaction>
</comment>
<dbReference type="Proteomes" id="UP001549112">
    <property type="component" value="Unassembled WGS sequence"/>
</dbReference>
<dbReference type="InterPro" id="IPR024088">
    <property type="entry name" value="Tyr-tRNA-ligase_bac-type"/>
</dbReference>
<dbReference type="EMBL" id="JBEPLT010000005">
    <property type="protein sequence ID" value="MET3560040.1"/>
    <property type="molecule type" value="Genomic_DNA"/>
</dbReference>
<organism evidence="11 12">
    <name type="scientific">Bartonella japonica</name>
    <dbReference type="NCBI Taxonomy" id="357761"/>
    <lineage>
        <taxon>Bacteria</taxon>
        <taxon>Pseudomonadati</taxon>
        <taxon>Pseudomonadota</taxon>
        <taxon>Alphaproteobacteria</taxon>
        <taxon>Hyphomicrobiales</taxon>
        <taxon>Bartonellaceae</taxon>
        <taxon>Bartonella</taxon>
    </lineage>
</organism>
<feature type="short sequence motif" description="'KMSKS' region" evidence="8">
    <location>
        <begin position="236"/>
        <end position="240"/>
    </location>
</feature>
<dbReference type="InterPro" id="IPR036986">
    <property type="entry name" value="S4_RNA-bd_sf"/>
</dbReference>
<dbReference type="GO" id="GO:0004831">
    <property type="term" value="F:tyrosine-tRNA ligase activity"/>
    <property type="evidence" value="ECO:0007669"/>
    <property type="project" value="UniProtKB-EC"/>
</dbReference>
<dbReference type="CDD" id="cd00165">
    <property type="entry name" value="S4"/>
    <property type="match status" value="1"/>
</dbReference>
<dbReference type="InterPro" id="IPR054608">
    <property type="entry name" value="SYY-like_C"/>
</dbReference>
<evidence type="ECO:0000313" key="12">
    <source>
        <dbReference type="Proteomes" id="UP001549112"/>
    </source>
</evidence>
<keyword evidence="12" id="KW-1185">Reference proteome</keyword>
<evidence type="ECO:0000256" key="8">
    <source>
        <dbReference type="HAMAP-Rule" id="MF_02006"/>
    </source>
</evidence>
<keyword evidence="2 8" id="KW-0547">Nucleotide-binding</keyword>
<evidence type="ECO:0000256" key="6">
    <source>
        <dbReference type="ARBA" id="ARBA00023146"/>
    </source>
</evidence>
<keyword evidence="3 8" id="KW-0067">ATP-binding</keyword>
<feature type="domain" description="Tyrosine--tRNA ligase SYY-like C-terminal" evidence="10">
    <location>
        <begin position="334"/>
        <end position="413"/>
    </location>
</feature>
<dbReference type="Pfam" id="PF22421">
    <property type="entry name" value="SYY_C-terminal"/>
    <property type="match status" value="1"/>
</dbReference>
<comment type="subcellular location">
    <subcellularLocation>
        <location evidence="8">Cytoplasm</location>
    </subcellularLocation>
</comment>
<dbReference type="PANTHER" id="PTHR11766">
    <property type="entry name" value="TYROSYL-TRNA SYNTHETASE"/>
    <property type="match status" value="1"/>
</dbReference>
<feature type="short sequence motif" description="'HIGH' region" evidence="8">
    <location>
        <begin position="44"/>
        <end position="53"/>
    </location>
</feature>
<comment type="function">
    <text evidence="8">Catalyzes the attachment of tyrosine to tRNA(Tyr) in a two-step reaction: tyrosine is first activated by ATP to form Tyr-AMP and then transferred to the acceptor end of tRNA(Tyr).</text>
</comment>
<keyword evidence="6 8" id="KW-0030">Aminoacyl-tRNA synthetase</keyword>
<dbReference type="InterPro" id="IPR002307">
    <property type="entry name" value="Tyr-tRNA-ligase"/>
</dbReference>
<evidence type="ECO:0000256" key="1">
    <source>
        <dbReference type="ARBA" id="ARBA00022598"/>
    </source>
</evidence>
<feature type="binding site" evidence="8">
    <location>
        <position position="39"/>
    </location>
    <ligand>
        <name>L-tyrosine</name>
        <dbReference type="ChEBI" id="CHEBI:58315"/>
    </ligand>
</feature>
<dbReference type="InterPro" id="IPR024107">
    <property type="entry name" value="Tyr-tRNA-ligase_bac_1"/>
</dbReference>
<dbReference type="Gene3D" id="3.40.50.620">
    <property type="entry name" value="HUPs"/>
    <property type="match status" value="1"/>
</dbReference>
<accession>A0ABV2FN91</accession>
<evidence type="ECO:0000313" key="11">
    <source>
        <dbReference type="EMBL" id="MET3560040.1"/>
    </source>
</evidence>
<dbReference type="Gene3D" id="3.10.290.10">
    <property type="entry name" value="RNA-binding S4 domain"/>
    <property type="match status" value="1"/>
</dbReference>
<dbReference type="PANTHER" id="PTHR11766:SF0">
    <property type="entry name" value="TYROSINE--TRNA LIGASE, MITOCHONDRIAL"/>
    <property type="match status" value="1"/>
</dbReference>
<evidence type="ECO:0000256" key="2">
    <source>
        <dbReference type="ARBA" id="ARBA00022741"/>
    </source>
</evidence>
<keyword evidence="5 8" id="KW-0648">Protein biosynthesis</keyword>
<dbReference type="CDD" id="cd00805">
    <property type="entry name" value="TyrRS_core"/>
    <property type="match status" value="1"/>
</dbReference>
<feature type="binding site" evidence="8">
    <location>
        <position position="239"/>
    </location>
    <ligand>
        <name>ATP</name>
        <dbReference type="ChEBI" id="CHEBI:30616"/>
    </ligand>
</feature>
<proteinExistence type="inferred from homology"/>
<evidence type="ECO:0000256" key="7">
    <source>
        <dbReference type="ARBA" id="ARBA00048248"/>
    </source>
</evidence>
<protein>
    <recommendedName>
        <fullName evidence="8">Tyrosine--tRNA ligase</fullName>
        <ecNumber evidence="8">6.1.1.1</ecNumber>
    </recommendedName>
    <alternativeName>
        <fullName evidence="8">Tyrosyl-tRNA synthetase</fullName>
        <shortName evidence="8">TyrRS</shortName>
    </alternativeName>
</protein>
<dbReference type="InterPro" id="IPR002305">
    <property type="entry name" value="aa-tRNA-synth_Ic"/>
</dbReference>
<dbReference type="Pfam" id="PF00579">
    <property type="entry name" value="tRNA-synt_1b"/>
    <property type="match status" value="1"/>
</dbReference>
<dbReference type="EC" id="6.1.1.1" evidence="8"/>
<evidence type="ECO:0000256" key="9">
    <source>
        <dbReference type="PROSITE-ProRule" id="PRU00182"/>
    </source>
</evidence>